<protein>
    <submittedName>
        <fullName evidence="1">Uncharacterized protein</fullName>
    </submittedName>
</protein>
<proteinExistence type="predicted"/>
<keyword evidence="2" id="KW-1185">Reference proteome</keyword>
<gene>
    <name evidence="1" type="ORF">ASPTUDRAFT_673029</name>
</gene>
<evidence type="ECO:0000313" key="2">
    <source>
        <dbReference type="Proteomes" id="UP000184304"/>
    </source>
</evidence>
<organism evidence="1 2">
    <name type="scientific">Aspergillus tubingensis (strain CBS 134.48)</name>
    <dbReference type="NCBI Taxonomy" id="767770"/>
    <lineage>
        <taxon>Eukaryota</taxon>
        <taxon>Fungi</taxon>
        <taxon>Dikarya</taxon>
        <taxon>Ascomycota</taxon>
        <taxon>Pezizomycotina</taxon>
        <taxon>Eurotiomycetes</taxon>
        <taxon>Eurotiomycetidae</taxon>
        <taxon>Eurotiales</taxon>
        <taxon>Aspergillaceae</taxon>
        <taxon>Aspergillus</taxon>
        <taxon>Aspergillus subgen. Circumdati</taxon>
    </lineage>
</organism>
<evidence type="ECO:0000313" key="1">
    <source>
        <dbReference type="EMBL" id="OJI82488.1"/>
    </source>
</evidence>
<accession>A0A1L9MZN0</accession>
<dbReference type="EMBL" id="KV878204">
    <property type="protein sequence ID" value="OJI82488.1"/>
    <property type="molecule type" value="Genomic_DNA"/>
</dbReference>
<dbReference type="VEuPathDB" id="FungiDB:ASPTUDRAFT_673029"/>
<dbReference type="Proteomes" id="UP000184304">
    <property type="component" value="Unassembled WGS sequence"/>
</dbReference>
<sequence length="155" mass="17443">MDQARACARLTHIPFDHCSPPSSRIAARRDYIPNPLNSLPPPIIRSPPHIPTPAEFPLLVWRHQIMYDRRTSQPGFVISPGRFLGQPQGLRTCHVPPRFPSTPASDRCNRCASGITDNAPDRDNRTTISQTSLVVTRSRHTGSFLPYPFQPDREV</sequence>
<reference evidence="2" key="1">
    <citation type="journal article" date="2017" name="Genome Biol.">
        <title>Comparative genomics reveals high biological diversity and specific adaptations in the industrially and medically important fungal genus Aspergillus.</title>
        <authorList>
            <person name="de Vries R.P."/>
            <person name="Riley R."/>
            <person name="Wiebenga A."/>
            <person name="Aguilar-Osorio G."/>
            <person name="Amillis S."/>
            <person name="Uchima C.A."/>
            <person name="Anderluh G."/>
            <person name="Asadollahi M."/>
            <person name="Askin M."/>
            <person name="Barry K."/>
            <person name="Battaglia E."/>
            <person name="Bayram O."/>
            <person name="Benocci T."/>
            <person name="Braus-Stromeyer S.A."/>
            <person name="Caldana C."/>
            <person name="Canovas D."/>
            <person name="Cerqueira G.C."/>
            <person name="Chen F."/>
            <person name="Chen W."/>
            <person name="Choi C."/>
            <person name="Clum A."/>
            <person name="Dos Santos R.A."/>
            <person name="Damasio A.R."/>
            <person name="Diallinas G."/>
            <person name="Emri T."/>
            <person name="Fekete E."/>
            <person name="Flipphi M."/>
            <person name="Freyberg S."/>
            <person name="Gallo A."/>
            <person name="Gournas C."/>
            <person name="Habgood R."/>
            <person name="Hainaut M."/>
            <person name="Harispe M.L."/>
            <person name="Henrissat B."/>
            <person name="Hilden K.S."/>
            <person name="Hope R."/>
            <person name="Hossain A."/>
            <person name="Karabika E."/>
            <person name="Karaffa L."/>
            <person name="Karanyi Z."/>
            <person name="Krasevec N."/>
            <person name="Kuo A."/>
            <person name="Kusch H."/>
            <person name="LaButti K."/>
            <person name="Lagendijk E.L."/>
            <person name="Lapidus A."/>
            <person name="Levasseur A."/>
            <person name="Lindquist E."/>
            <person name="Lipzen A."/>
            <person name="Logrieco A.F."/>
            <person name="MacCabe A."/>
            <person name="Maekelae M.R."/>
            <person name="Malavazi I."/>
            <person name="Melin P."/>
            <person name="Meyer V."/>
            <person name="Mielnichuk N."/>
            <person name="Miskei M."/>
            <person name="Molnar A.P."/>
            <person name="Mule G."/>
            <person name="Ngan C.Y."/>
            <person name="Orejas M."/>
            <person name="Orosz E."/>
            <person name="Ouedraogo J.P."/>
            <person name="Overkamp K.M."/>
            <person name="Park H.-S."/>
            <person name="Perrone G."/>
            <person name="Piumi F."/>
            <person name="Punt P.J."/>
            <person name="Ram A.F."/>
            <person name="Ramon A."/>
            <person name="Rauscher S."/>
            <person name="Record E."/>
            <person name="Riano-Pachon D.M."/>
            <person name="Robert V."/>
            <person name="Roehrig J."/>
            <person name="Ruller R."/>
            <person name="Salamov A."/>
            <person name="Salih N.S."/>
            <person name="Samson R.A."/>
            <person name="Sandor E."/>
            <person name="Sanguinetti M."/>
            <person name="Schuetze T."/>
            <person name="Sepcic K."/>
            <person name="Shelest E."/>
            <person name="Sherlock G."/>
            <person name="Sophianopoulou V."/>
            <person name="Squina F.M."/>
            <person name="Sun H."/>
            <person name="Susca A."/>
            <person name="Todd R.B."/>
            <person name="Tsang A."/>
            <person name="Unkles S.E."/>
            <person name="van de Wiele N."/>
            <person name="van Rossen-Uffink D."/>
            <person name="Oliveira J.V."/>
            <person name="Vesth T.C."/>
            <person name="Visser J."/>
            <person name="Yu J.-H."/>
            <person name="Zhou M."/>
            <person name="Andersen M.R."/>
            <person name="Archer D.B."/>
            <person name="Baker S.E."/>
            <person name="Benoit I."/>
            <person name="Brakhage A.A."/>
            <person name="Braus G.H."/>
            <person name="Fischer R."/>
            <person name="Frisvad J.C."/>
            <person name="Goldman G.H."/>
            <person name="Houbraken J."/>
            <person name="Oakley B."/>
            <person name="Pocsi I."/>
            <person name="Scazzocchio C."/>
            <person name="Seiboth B."/>
            <person name="vanKuyk P.A."/>
            <person name="Wortman J."/>
            <person name="Dyer P.S."/>
            <person name="Grigoriev I.V."/>
        </authorList>
    </citation>
    <scope>NUCLEOTIDE SEQUENCE [LARGE SCALE GENOMIC DNA]</scope>
    <source>
        <strain evidence="2">CBS 134.48</strain>
    </source>
</reference>
<dbReference type="AlphaFoldDB" id="A0A1L9MZN0"/>
<name>A0A1L9MZN0_ASPTC</name>